<feature type="compositionally biased region" description="Polar residues" evidence="1">
    <location>
        <begin position="283"/>
        <end position="293"/>
    </location>
</feature>
<proteinExistence type="predicted"/>
<reference evidence="2 3" key="1">
    <citation type="submission" date="2024-04" db="EMBL/GenBank/DDBJ databases">
        <title>Phyllosticta paracitricarpa is synonymous to the EU quarantine fungus P. citricarpa based on phylogenomic analyses.</title>
        <authorList>
            <consortium name="Lawrence Berkeley National Laboratory"/>
            <person name="Van Ingen-Buijs V.A."/>
            <person name="Van Westerhoven A.C."/>
            <person name="Haridas S."/>
            <person name="Skiadas P."/>
            <person name="Martin F."/>
            <person name="Groenewald J.Z."/>
            <person name="Crous P.W."/>
            <person name="Seidl M.F."/>
        </authorList>
    </citation>
    <scope>NUCLEOTIDE SEQUENCE [LARGE SCALE GENOMIC DNA]</scope>
    <source>
        <strain evidence="2 3">CBS 123374</strain>
    </source>
</reference>
<dbReference type="EMBL" id="JBBWRZ010000003">
    <property type="protein sequence ID" value="KAK8240296.1"/>
    <property type="molecule type" value="Genomic_DNA"/>
</dbReference>
<protein>
    <submittedName>
        <fullName evidence="2">Uncharacterized protein</fullName>
    </submittedName>
</protein>
<organism evidence="2 3">
    <name type="scientific">Phyllosticta capitalensis</name>
    <dbReference type="NCBI Taxonomy" id="121624"/>
    <lineage>
        <taxon>Eukaryota</taxon>
        <taxon>Fungi</taxon>
        <taxon>Dikarya</taxon>
        <taxon>Ascomycota</taxon>
        <taxon>Pezizomycotina</taxon>
        <taxon>Dothideomycetes</taxon>
        <taxon>Dothideomycetes incertae sedis</taxon>
        <taxon>Botryosphaeriales</taxon>
        <taxon>Phyllostictaceae</taxon>
        <taxon>Phyllosticta</taxon>
    </lineage>
</organism>
<evidence type="ECO:0000313" key="3">
    <source>
        <dbReference type="Proteomes" id="UP001492380"/>
    </source>
</evidence>
<comment type="caution">
    <text evidence="2">The sequence shown here is derived from an EMBL/GenBank/DDBJ whole genome shotgun (WGS) entry which is preliminary data.</text>
</comment>
<keyword evidence="3" id="KW-1185">Reference proteome</keyword>
<gene>
    <name evidence="2" type="ORF">HDK90DRAFT_548430</name>
</gene>
<feature type="compositionally biased region" description="Basic and acidic residues" evidence="1">
    <location>
        <begin position="304"/>
        <end position="317"/>
    </location>
</feature>
<accession>A0ABR1YVR9</accession>
<name>A0ABR1YVR9_9PEZI</name>
<evidence type="ECO:0000313" key="2">
    <source>
        <dbReference type="EMBL" id="KAK8240296.1"/>
    </source>
</evidence>
<feature type="region of interest" description="Disordered" evidence="1">
    <location>
        <begin position="283"/>
        <end position="353"/>
    </location>
</feature>
<evidence type="ECO:0000256" key="1">
    <source>
        <dbReference type="SAM" id="MobiDB-lite"/>
    </source>
</evidence>
<feature type="region of interest" description="Disordered" evidence="1">
    <location>
        <begin position="1"/>
        <end position="40"/>
    </location>
</feature>
<sequence>MNSNTSSAGLGLSASTQDPGKSGASILGAKTKSVSALREQSGASAFNRDFACHDNTTTTMAPENTGMIKQGSMSSALALRRPVAPTISLHDEQVPLEDRHAEWEAFARADSKAMKEWKAAGAQACPECGKKHAPPCYNEKDIKKRNAFKAAGKEMSAKFEMAQTKIQETQPPDQEQAERLQQEPQTLDSLLDTIRQSQSLYVGTWAQWGVLAGTIIGGMRQEEQEQRRRMLRMELLCSGVTKYFPLAMGGAHEPEDLYQMGNRYGRLIDVLTCSMEETLAATIPTQASAQPRPSNRGRGGFQSRGRDGFRGRGRERGATSTMNSRAVAKEASKRKRDGDDDEDRPKSKQMRGQ</sequence>
<feature type="compositionally biased region" description="Polar residues" evidence="1">
    <location>
        <begin position="1"/>
        <end position="19"/>
    </location>
</feature>
<dbReference type="Proteomes" id="UP001492380">
    <property type="component" value="Unassembled WGS sequence"/>
</dbReference>